<sequence>MFSTTYLQCINYGELYENININNSKLAGLFIKNKMGI</sequence>
<comment type="caution">
    <text evidence="1">The sequence shown here is derived from an EMBL/GenBank/DDBJ whole genome shotgun (WGS) entry which is preliminary data.</text>
</comment>
<organism evidence="1 2">
    <name type="scientific">Pseudoalteromonas carrageenovora IAM 12662</name>
    <dbReference type="NCBI Taxonomy" id="1314868"/>
    <lineage>
        <taxon>Bacteria</taxon>
        <taxon>Pseudomonadati</taxon>
        <taxon>Pseudomonadota</taxon>
        <taxon>Gammaproteobacteria</taxon>
        <taxon>Alteromonadales</taxon>
        <taxon>Pseudoalteromonadaceae</taxon>
        <taxon>Pseudoalteromonas</taxon>
    </lineage>
</organism>
<gene>
    <name evidence="1" type="ORF">PCARR_a3003</name>
</gene>
<dbReference type="EMBL" id="AQGW01000014">
    <property type="protein sequence ID" value="MBE0381264.1"/>
    <property type="molecule type" value="Genomic_DNA"/>
</dbReference>
<evidence type="ECO:0000313" key="1">
    <source>
        <dbReference type="EMBL" id="MBE0381264.1"/>
    </source>
</evidence>
<reference evidence="1 2" key="1">
    <citation type="submission" date="2015-06" db="EMBL/GenBank/DDBJ databases">
        <title>Genome sequence of Pseudoalteromonas carrageenovora.</title>
        <authorList>
            <person name="Xie B.-B."/>
            <person name="Rong J.-C."/>
            <person name="Qin Q.-L."/>
            <person name="Zhang Y.-Z."/>
        </authorList>
    </citation>
    <scope>NUCLEOTIDE SEQUENCE [LARGE SCALE GENOMIC DNA]</scope>
    <source>
        <strain evidence="1 2">IAM 12662</strain>
    </source>
</reference>
<accession>A0ABR9EL23</accession>
<keyword evidence="2" id="KW-1185">Reference proteome</keyword>
<proteinExistence type="predicted"/>
<protein>
    <submittedName>
        <fullName evidence="1">Uncharacterized protein</fullName>
    </submittedName>
</protein>
<evidence type="ECO:0000313" key="2">
    <source>
        <dbReference type="Proteomes" id="UP000615003"/>
    </source>
</evidence>
<name>A0ABR9EL23_PSEVC</name>
<dbReference type="Proteomes" id="UP000615003">
    <property type="component" value="Unassembled WGS sequence"/>
</dbReference>